<dbReference type="PATRIC" id="fig|1268072.3.peg.1476"/>
<dbReference type="InterPro" id="IPR046335">
    <property type="entry name" value="LacI/GalR-like_sensor"/>
</dbReference>
<dbReference type="SUPFAM" id="SSF53822">
    <property type="entry name" value="Periplasmic binding protein-like I"/>
    <property type="match status" value="1"/>
</dbReference>
<dbReference type="InterPro" id="IPR028082">
    <property type="entry name" value="Peripla_BP_I"/>
</dbReference>
<proteinExistence type="predicted"/>
<evidence type="ECO:0000259" key="4">
    <source>
        <dbReference type="PROSITE" id="PS50932"/>
    </source>
</evidence>
<dbReference type="PROSITE" id="PS00356">
    <property type="entry name" value="HTH_LACI_1"/>
    <property type="match status" value="1"/>
</dbReference>
<dbReference type="GO" id="GO:0000976">
    <property type="term" value="F:transcription cis-regulatory region binding"/>
    <property type="evidence" value="ECO:0007669"/>
    <property type="project" value="TreeGrafter"/>
</dbReference>
<dbReference type="PRINTS" id="PR00036">
    <property type="entry name" value="HTHLACI"/>
</dbReference>
<name>X4ZVR7_9BACL</name>
<dbReference type="Pfam" id="PF00356">
    <property type="entry name" value="LacI"/>
    <property type="match status" value="1"/>
</dbReference>
<keyword evidence="3" id="KW-0804">Transcription</keyword>
<protein>
    <submittedName>
        <fullName evidence="5">Catabolite control protein A</fullName>
    </submittedName>
</protein>
<dbReference type="GO" id="GO:0003700">
    <property type="term" value="F:DNA-binding transcription factor activity"/>
    <property type="evidence" value="ECO:0007669"/>
    <property type="project" value="TreeGrafter"/>
</dbReference>
<dbReference type="STRING" id="1268072.PSAB_07095"/>
<dbReference type="SUPFAM" id="SSF47413">
    <property type="entry name" value="lambda repressor-like DNA-binding domains"/>
    <property type="match status" value="1"/>
</dbReference>
<dbReference type="InterPro" id="IPR010982">
    <property type="entry name" value="Lambda_DNA-bd_dom_sf"/>
</dbReference>
<dbReference type="OrthoDB" id="9784962at2"/>
<dbReference type="AlphaFoldDB" id="X4ZVR7"/>
<keyword evidence="1" id="KW-0805">Transcription regulation</keyword>
<accession>X4ZVR7</accession>
<dbReference type="RefSeq" id="WP_025333914.1">
    <property type="nucleotide sequence ID" value="NZ_CP004078.1"/>
</dbReference>
<dbReference type="Proteomes" id="UP000019772">
    <property type="component" value="Chromosome"/>
</dbReference>
<dbReference type="PROSITE" id="PS50932">
    <property type="entry name" value="HTH_LACI_2"/>
    <property type="match status" value="1"/>
</dbReference>
<gene>
    <name evidence="5" type="ORF">PSAB_07095</name>
</gene>
<dbReference type="Gene3D" id="3.40.50.2300">
    <property type="match status" value="2"/>
</dbReference>
<dbReference type="PANTHER" id="PTHR30146:SF149">
    <property type="entry name" value="HTH-TYPE TRANSCRIPTIONAL REGULATOR EBGR"/>
    <property type="match status" value="1"/>
</dbReference>
<dbReference type="InterPro" id="IPR000843">
    <property type="entry name" value="HTH_LacI"/>
</dbReference>
<dbReference type="Gene3D" id="1.10.260.40">
    <property type="entry name" value="lambda repressor-like DNA-binding domains"/>
    <property type="match status" value="1"/>
</dbReference>
<dbReference type="CDD" id="cd01392">
    <property type="entry name" value="HTH_LacI"/>
    <property type="match status" value="1"/>
</dbReference>
<dbReference type="EMBL" id="CP004078">
    <property type="protein sequence ID" value="AHV96353.1"/>
    <property type="molecule type" value="Genomic_DNA"/>
</dbReference>
<evidence type="ECO:0000256" key="3">
    <source>
        <dbReference type="ARBA" id="ARBA00023163"/>
    </source>
</evidence>
<evidence type="ECO:0000313" key="6">
    <source>
        <dbReference type="Proteomes" id="UP000019772"/>
    </source>
</evidence>
<keyword evidence="2" id="KW-0238">DNA-binding</keyword>
<evidence type="ECO:0000256" key="1">
    <source>
        <dbReference type="ARBA" id="ARBA00023015"/>
    </source>
</evidence>
<sequence length="342" mass="38296">MKATIKDVARLSGVSISTVSRVMNNPELVVPRKRQRVLEAIRELHYSPNALARGLIHKRTGTLGVLIPDISNLFYPAVLRGMEDAAHQSDYNLIICNTDASAGRRNSILKVLYEKQIDGVIWTSEPLPRDSYEMFETLDFPVVLAATHSPEFEIPSVKVDDEQAAYDATVYLIGRGHTRIGMISGPPNDPISGYPRIQGFLRALRDYQIESDEAVCVEFGKYHFEDSYEAMKRLHGKFPEMTAVFASSDERALAAISYLHENQIRVPDDISVIGFDDTRMAGMSFPRLTTVAQPLYEIGFSAVDKLLKVINGEPIEELRTCVPHQIIERNSVIDCTQQAVIK</sequence>
<dbReference type="KEGG" id="psab:PSAB_07095"/>
<evidence type="ECO:0000313" key="5">
    <source>
        <dbReference type="EMBL" id="AHV96353.1"/>
    </source>
</evidence>
<dbReference type="HOGENOM" id="CLU_037628_6_1_9"/>
<dbReference type="Pfam" id="PF13377">
    <property type="entry name" value="Peripla_BP_3"/>
    <property type="match status" value="1"/>
</dbReference>
<dbReference type="PANTHER" id="PTHR30146">
    <property type="entry name" value="LACI-RELATED TRANSCRIPTIONAL REPRESSOR"/>
    <property type="match status" value="1"/>
</dbReference>
<feature type="domain" description="HTH lacI-type" evidence="4">
    <location>
        <begin position="3"/>
        <end position="57"/>
    </location>
</feature>
<reference evidence="5 6" key="1">
    <citation type="journal article" date="2014" name="PLoS Genet.">
        <title>Comparative Genomic Analysis of N2-Fixing and Non-N2-Fixing Paenibacillus spp.: Organization, Evolution and Expression of the Nitrogen Fixation Genes.</title>
        <authorList>
            <person name="Xie J.B."/>
            <person name="Du Z."/>
            <person name="Bai L."/>
            <person name="Tian C."/>
            <person name="Zhang Y."/>
            <person name="Xie J.Y."/>
            <person name="Wang T."/>
            <person name="Liu X."/>
            <person name="Chen X."/>
            <person name="Cheng Q."/>
            <person name="Chen S."/>
            <person name="Li J."/>
        </authorList>
    </citation>
    <scope>NUCLEOTIDE SEQUENCE [LARGE SCALE GENOMIC DNA]</scope>
    <source>
        <strain evidence="5 6">T27</strain>
    </source>
</reference>
<dbReference type="SMART" id="SM00354">
    <property type="entry name" value="HTH_LACI"/>
    <property type="match status" value="1"/>
</dbReference>
<dbReference type="eggNOG" id="COG1609">
    <property type="taxonomic scope" value="Bacteria"/>
</dbReference>
<organism evidence="5 6">
    <name type="scientific">Paenibacillus sabinae T27</name>
    <dbReference type="NCBI Taxonomy" id="1268072"/>
    <lineage>
        <taxon>Bacteria</taxon>
        <taxon>Bacillati</taxon>
        <taxon>Bacillota</taxon>
        <taxon>Bacilli</taxon>
        <taxon>Bacillales</taxon>
        <taxon>Paenibacillaceae</taxon>
        <taxon>Paenibacillus</taxon>
    </lineage>
</organism>
<evidence type="ECO:0000256" key="2">
    <source>
        <dbReference type="ARBA" id="ARBA00023125"/>
    </source>
</evidence>
<dbReference type="CDD" id="cd19975">
    <property type="entry name" value="PBP1_CcpA-like"/>
    <property type="match status" value="1"/>
</dbReference>
<keyword evidence="6" id="KW-1185">Reference proteome</keyword>